<feature type="compositionally biased region" description="Low complexity" evidence="1">
    <location>
        <begin position="329"/>
        <end position="344"/>
    </location>
</feature>
<sequence>MKNATTQARLITSVRRLTKDFHRLRVRVESYRGPIGDSLAAAFWELILESPMCLREMRRICIGRQMALSDEETSSCSSDSDRSSSQSTQDHGFVRRRAVHHQRARREVRVPPLPLGVRADPAPLRRRVTSLSSSPSSSSEFSTPERIPDAVFAATLEQSSPLEPPAVENSDTLSKAPSRAFAKPAFNNACRSESLPRAEGPMMMKQPDLNSPECVQTKTSGPAESRPPVEGARVSTGSATAASLSDLPPELRWWPADGERAGTPEAYQDLSWMRLESPPKAAESRSAAPSLLPPPPSLPSLRAQQEAVGPRVPFITEGESAAAAKRESPSSGSPAGSGGMEAAAVGRSVSPSAGEGRPTGVKADTSSSSSSSSSPISASSSPVARPSEGSEEDGPRRSASSSMLSFTSSDDDSSSSSDVVESPVRRPLKRRCGGKRVRIASPAAEEIPRRRLSLVEQGVTVEAFNTELSDIFGVEVKPPRSGRYLRWFDKRAGETAEPSREEMKQAQMPLHRKVFFLMEQQSSAKDLPDAPGRAPRRHLRQGEAGEPGGGCRCGVGGYPGPGPDDPPHLCGSGGRV</sequence>
<name>A0A7J6P2V6_PEROL</name>
<feature type="compositionally biased region" description="Low complexity" evidence="1">
    <location>
        <begin position="398"/>
        <end position="418"/>
    </location>
</feature>
<feature type="region of interest" description="Disordered" evidence="1">
    <location>
        <begin position="126"/>
        <end position="145"/>
    </location>
</feature>
<feature type="compositionally biased region" description="Low complexity" evidence="1">
    <location>
        <begin position="130"/>
        <end position="142"/>
    </location>
</feature>
<feature type="compositionally biased region" description="Low complexity" evidence="1">
    <location>
        <begin position="366"/>
        <end position="381"/>
    </location>
</feature>
<evidence type="ECO:0000256" key="1">
    <source>
        <dbReference type="SAM" id="MobiDB-lite"/>
    </source>
</evidence>
<feature type="region of interest" description="Disordered" evidence="1">
    <location>
        <begin position="522"/>
        <end position="576"/>
    </location>
</feature>
<protein>
    <submittedName>
        <fullName evidence="2">Uncharacterized protein</fullName>
    </submittedName>
</protein>
<feature type="compositionally biased region" description="Polar residues" evidence="1">
    <location>
        <begin position="213"/>
        <end position="222"/>
    </location>
</feature>
<feature type="compositionally biased region" description="Gly residues" evidence="1">
    <location>
        <begin position="545"/>
        <end position="559"/>
    </location>
</feature>
<organism evidence="2 3">
    <name type="scientific">Perkinsus olseni</name>
    <name type="common">Perkinsus atlanticus</name>
    <dbReference type="NCBI Taxonomy" id="32597"/>
    <lineage>
        <taxon>Eukaryota</taxon>
        <taxon>Sar</taxon>
        <taxon>Alveolata</taxon>
        <taxon>Perkinsozoa</taxon>
        <taxon>Perkinsea</taxon>
        <taxon>Perkinsida</taxon>
        <taxon>Perkinsidae</taxon>
        <taxon>Perkinsus</taxon>
    </lineage>
</organism>
<gene>
    <name evidence="2" type="ORF">FOZ60_017430</name>
</gene>
<evidence type="ECO:0000313" key="2">
    <source>
        <dbReference type="EMBL" id="KAF4690438.1"/>
    </source>
</evidence>
<feature type="region of interest" description="Disordered" evidence="1">
    <location>
        <begin position="204"/>
        <end position="435"/>
    </location>
</feature>
<feature type="region of interest" description="Disordered" evidence="1">
    <location>
        <begin position="72"/>
        <end position="121"/>
    </location>
</feature>
<proteinExistence type="predicted"/>
<evidence type="ECO:0000313" key="3">
    <source>
        <dbReference type="Proteomes" id="UP000541610"/>
    </source>
</evidence>
<comment type="caution">
    <text evidence="2">The sequence shown here is derived from an EMBL/GenBank/DDBJ whole genome shotgun (WGS) entry which is preliminary data.</text>
</comment>
<feature type="compositionally biased region" description="Basic residues" evidence="1">
    <location>
        <begin position="426"/>
        <end position="435"/>
    </location>
</feature>
<accession>A0A7J6P2V6</accession>
<reference evidence="2 3" key="1">
    <citation type="submission" date="2020-04" db="EMBL/GenBank/DDBJ databases">
        <title>Perkinsus olseni comparative genomics.</title>
        <authorList>
            <person name="Bogema D.R."/>
        </authorList>
    </citation>
    <scope>NUCLEOTIDE SEQUENCE [LARGE SCALE GENOMIC DNA]</scope>
    <source>
        <strain evidence="2">00978-12</strain>
    </source>
</reference>
<dbReference type="AlphaFoldDB" id="A0A7J6P2V6"/>
<dbReference type="Proteomes" id="UP000541610">
    <property type="component" value="Unassembled WGS sequence"/>
</dbReference>
<feature type="compositionally biased region" description="Low complexity" evidence="1">
    <location>
        <begin position="74"/>
        <end position="90"/>
    </location>
</feature>
<feature type="compositionally biased region" description="Basic residues" evidence="1">
    <location>
        <begin position="94"/>
        <end position="106"/>
    </location>
</feature>
<dbReference type="EMBL" id="JABANP010000099">
    <property type="protein sequence ID" value="KAF4690438.1"/>
    <property type="molecule type" value="Genomic_DNA"/>
</dbReference>